<feature type="signal peptide" evidence="1">
    <location>
        <begin position="1"/>
        <end position="23"/>
    </location>
</feature>
<evidence type="ECO:0000256" key="1">
    <source>
        <dbReference type="SAM" id="SignalP"/>
    </source>
</evidence>
<keyword evidence="1" id="KW-0732">Signal</keyword>
<sequence>MHHFARRTAGYTALLAAAGLVVAGCSKDDDNDKNDTVASSISSISSSVASSAATVTSSVLQTTTVPMGTTEQRTPGAAEETKIATQRGDITVSGSILDKYVASGGPSGALGAPLEAQEDGPDDGKYQDFVGGTIYKAKDSDAHIVWGEIRKAWEDNGGAKGKLGYPISDEKDIAGGKESDFTGGTITWVDGKTTVTPK</sequence>
<accession>A0A318K7S5</accession>
<dbReference type="AlphaFoldDB" id="A0A318K7S5"/>
<protein>
    <submittedName>
        <fullName evidence="2">LGFP repeat-containing protein</fullName>
    </submittedName>
</protein>
<dbReference type="OrthoDB" id="4369514at2"/>
<name>A0A318K7S5_9NOCA</name>
<dbReference type="EMBL" id="QJKF01000002">
    <property type="protein sequence ID" value="PXX68744.1"/>
    <property type="molecule type" value="Genomic_DNA"/>
</dbReference>
<evidence type="ECO:0000313" key="3">
    <source>
        <dbReference type="Proteomes" id="UP000247569"/>
    </source>
</evidence>
<proteinExistence type="predicted"/>
<keyword evidence="3" id="KW-1185">Reference proteome</keyword>
<dbReference type="Proteomes" id="UP000247569">
    <property type="component" value="Unassembled WGS sequence"/>
</dbReference>
<dbReference type="Pfam" id="PF08310">
    <property type="entry name" value="LGFP"/>
    <property type="match status" value="2"/>
</dbReference>
<dbReference type="InterPro" id="IPR013207">
    <property type="entry name" value="LGFP"/>
</dbReference>
<gene>
    <name evidence="2" type="ORF">DFR70_102429</name>
</gene>
<dbReference type="PROSITE" id="PS51257">
    <property type="entry name" value="PROKAR_LIPOPROTEIN"/>
    <property type="match status" value="1"/>
</dbReference>
<evidence type="ECO:0000313" key="2">
    <source>
        <dbReference type="EMBL" id="PXX68744.1"/>
    </source>
</evidence>
<organism evidence="2 3">
    <name type="scientific">Nocardia tenerifensis</name>
    <dbReference type="NCBI Taxonomy" id="228006"/>
    <lineage>
        <taxon>Bacteria</taxon>
        <taxon>Bacillati</taxon>
        <taxon>Actinomycetota</taxon>
        <taxon>Actinomycetes</taxon>
        <taxon>Mycobacteriales</taxon>
        <taxon>Nocardiaceae</taxon>
        <taxon>Nocardia</taxon>
    </lineage>
</organism>
<dbReference type="RefSeq" id="WP_040738693.1">
    <property type="nucleotide sequence ID" value="NZ_QJKF01000002.1"/>
</dbReference>
<feature type="chain" id="PRO_5038398265" evidence="1">
    <location>
        <begin position="24"/>
        <end position="198"/>
    </location>
</feature>
<reference evidence="2 3" key="1">
    <citation type="submission" date="2018-05" db="EMBL/GenBank/DDBJ databases">
        <title>Genomic Encyclopedia of Type Strains, Phase IV (KMG-IV): sequencing the most valuable type-strain genomes for metagenomic binning, comparative biology and taxonomic classification.</title>
        <authorList>
            <person name="Goeker M."/>
        </authorList>
    </citation>
    <scope>NUCLEOTIDE SEQUENCE [LARGE SCALE GENOMIC DNA]</scope>
    <source>
        <strain evidence="2 3">DSM 44704</strain>
    </source>
</reference>
<comment type="caution">
    <text evidence="2">The sequence shown here is derived from an EMBL/GenBank/DDBJ whole genome shotgun (WGS) entry which is preliminary data.</text>
</comment>